<accession>A0A934SI78</accession>
<proteinExistence type="predicted"/>
<dbReference type="Proteomes" id="UP000640485">
    <property type="component" value="Unassembled WGS sequence"/>
</dbReference>
<keyword evidence="3" id="KW-1185">Reference proteome</keyword>
<evidence type="ECO:0000313" key="3">
    <source>
        <dbReference type="Proteomes" id="UP000640485"/>
    </source>
</evidence>
<comment type="caution">
    <text evidence="2">The sequence shown here is derived from an EMBL/GenBank/DDBJ whole genome shotgun (WGS) entry which is preliminary data.</text>
</comment>
<dbReference type="EMBL" id="JAEPRQ010000013">
    <property type="protein sequence ID" value="MBK4218123.1"/>
    <property type="molecule type" value="Genomic_DNA"/>
</dbReference>
<protein>
    <submittedName>
        <fullName evidence="2">Uncharacterized protein</fullName>
    </submittedName>
</protein>
<evidence type="ECO:0000313" key="2">
    <source>
        <dbReference type="EMBL" id="MBK4218123.1"/>
    </source>
</evidence>
<reference evidence="2" key="1">
    <citation type="submission" date="2021-01" db="EMBL/GenBank/DDBJ databases">
        <title>Paracoccus amoyensis sp. nov., isolated from the surface seawater along the coast of Xiamen Island, China.</title>
        <authorList>
            <person name="Lyu L."/>
        </authorList>
    </citation>
    <scope>NUCLEOTIDE SEQUENCE</scope>
    <source>
        <strain evidence="2">MJ17</strain>
    </source>
</reference>
<organism evidence="2 3">
    <name type="scientific">Paracoccus caeni</name>
    <dbReference type="NCBI Taxonomy" id="657651"/>
    <lineage>
        <taxon>Bacteria</taxon>
        <taxon>Pseudomonadati</taxon>
        <taxon>Pseudomonadota</taxon>
        <taxon>Alphaproteobacteria</taxon>
        <taxon>Rhodobacterales</taxon>
        <taxon>Paracoccaceae</taxon>
        <taxon>Paracoccus</taxon>
    </lineage>
</organism>
<sequence>MAGLLKMRFPDCVAESLPDAPEGVDPASSDENRPYPDCPAVPAEPENADKDQLQRHFSCFSYFRSSLSPIPVFNRIPDHQFGMIISSAKRYKAYVFLAISA</sequence>
<feature type="region of interest" description="Disordered" evidence="1">
    <location>
        <begin position="16"/>
        <end position="47"/>
    </location>
</feature>
<dbReference type="RefSeq" id="WP_200689469.1">
    <property type="nucleotide sequence ID" value="NZ_JAEPRQ010000013.1"/>
</dbReference>
<dbReference type="AlphaFoldDB" id="A0A934SI78"/>
<evidence type="ECO:0000256" key="1">
    <source>
        <dbReference type="SAM" id="MobiDB-lite"/>
    </source>
</evidence>
<name>A0A934SI78_9RHOB</name>
<gene>
    <name evidence="2" type="ORF">JJJ17_19525</name>
</gene>